<dbReference type="GO" id="GO:0022857">
    <property type="term" value="F:transmembrane transporter activity"/>
    <property type="evidence" value="ECO:0007669"/>
    <property type="project" value="UniProtKB-UniRule"/>
</dbReference>
<dbReference type="PANTHER" id="PTHR12385:SF4">
    <property type="entry name" value="PROTEIN PNS1"/>
    <property type="match status" value="1"/>
</dbReference>
<dbReference type="Pfam" id="PF04515">
    <property type="entry name" value="Choline_transpo"/>
    <property type="match status" value="1"/>
</dbReference>
<feature type="compositionally biased region" description="Low complexity" evidence="9">
    <location>
        <begin position="1"/>
        <end position="10"/>
    </location>
</feature>
<evidence type="ECO:0000256" key="1">
    <source>
        <dbReference type="ARBA" id="ARBA00002957"/>
    </source>
</evidence>
<proteinExistence type="inferred from homology"/>
<name>A0A6J3LXK1_9PEZI</name>
<feature type="transmembrane region" description="Helical" evidence="8">
    <location>
        <begin position="286"/>
        <end position="303"/>
    </location>
</feature>
<feature type="compositionally biased region" description="Low complexity" evidence="9">
    <location>
        <begin position="27"/>
        <end position="66"/>
    </location>
</feature>
<accession>A0A6J3LXK1</accession>
<dbReference type="PANTHER" id="PTHR12385">
    <property type="entry name" value="CHOLINE TRANSPORTER-LIKE (SLC FAMILY 44)"/>
    <property type="match status" value="1"/>
</dbReference>
<feature type="transmembrane region" description="Helical" evidence="8">
    <location>
        <begin position="94"/>
        <end position="118"/>
    </location>
</feature>
<comment type="function">
    <text evidence="1 8">Probably involved in transport through the plasma membrane.</text>
</comment>
<reference evidence="11" key="3">
    <citation type="submission" date="2025-08" db="UniProtKB">
        <authorList>
            <consortium name="RefSeq"/>
        </authorList>
    </citation>
    <scope>IDENTIFICATION</scope>
    <source>
        <strain evidence="11">CBS 342.82</strain>
    </source>
</reference>
<comment type="subcellular location">
    <subcellularLocation>
        <location evidence="2 8">Cell membrane</location>
        <topology evidence="2 8">Multi-pass membrane protein</topology>
    </subcellularLocation>
</comment>
<evidence type="ECO:0000256" key="4">
    <source>
        <dbReference type="ARBA" id="ARBA00015388"/>
    </source>
</evidence>
<feature type="transmembrane region" description="Helical" evidence="8">
    <location>
        <begin position="341"/>
        <end position="359"/>
    </location>
</feature>
<comment type="similarity">
    <text evidence="3 8">Belongs to the CTL (choline transporter-like) family.</text>
</comment>
<reference evidence="11" key="1">
    <citation type="submission" date="2020-01" db="EMBL/GenBank/DDBJ databases">
        <authorList>
            <consortium name="DOE Joint Genome Institute"/>
            <person name="Haridas S."/>
            <person name="Albert R."/>
            <person name="Binder M."/>
            <person name="Bloem J."/>
            <person name="Labutti K."/>
            <person name="Salamov A."/>
            <person name="Andreopoulos B."/>
            <person name="Baker S.E."/>
            <person name="Barry K."/>
            <person name="Bills G."/>
            <person name="Bluhm B.H."/>
            <person name="Cannon C."/>
            <person name="Castanera R."/>
            <person name="Culley D.E."/>
            <person name="Daum C."/>
            <person name="Ezra D."/>
            <person name="Gonzalez J.B."/>
            <person name="Henrissat B."/>
            <person name="Kuo A."/>
            <person name="Liang C."/>
            <person name="Lipzen A."/>
            <person name="Lutzoni F."/>
            <person name="Magnuson J."/>
            <person name="Mondo S."/>
            <person name="Nolan M."/>
            <person name="Ohm R."/>
            <person name="Pangilinan J."/>
            <person name="Park H.-J."/>
            <person name="Ramirez L."/>
            <person name="Alfaro M."/>
            <person name="Sun H."/>
            <person name="Tritt A."/>
            <person name="Yoshinaga Y."/>
            <person name="Zwiers L.-H."/>
            <person name="Turgeon B.G."/>
            <person name="Goodwin S.B."/>
            <person name="Spatafora J.W."/>
            <person name="Crous P.W."/>
            <person name="Grigoriev I.V."/>
        </authorList>
    </citation>
    <scope>NUCLEOTIDE SEQUENCE</scope>
    <source>
        <strain evidence="11">CBS 342.82</strain>
    </source>
</reference>
<keyword evidence="7 8" id="KW-0472">Membrane</keyword>
<evidence type="ECO:0000256" key="2">
    <source>
        <dbReference type="ARBA" id="ARBA00004651"/>
    </source>
</evidence>
<dbReference type="RefSeq" id="XP_033456398.1">
    <property type="nucleotide sequence ID" value="XM_033605643.1"/>
</dbReference>
<dbReference type="Proteomes" id="UP000504637">
    <property type="component" value="Unplaced"/>
</dbReference>
<feature type="transmembrane region" description="Helical" evidence="8">
    <location>
        <begin position="379"/>
        <end position="399"/>
    </location>
</feature>
<evidence type="ECO:0000313" key="10">
    <source>
        <dbReference type="Proteomes" id="UP000504637"/>
    </source>
</evidence>
<keyword evidence="10" id="KW-1185">Reference proteome</keyword>
<feature type="region of interest" description="Disordered" evidence="9">
    <location>
        <begin position="1"/>
        <end position="77"/>
    </location>
</feature>
<dbReference type="GeneID" id="54363443"/>
<evidence type="ECO:0000256" key="3">
    <source>
        <dbReference type="ARBA" id="ARBA00007168"/>
    </source>
</evidence>
<feature type="transmembrane region" description="Helical" evidence="8">
    <location>
        <begin position="441"/>
        <end position="465"/>
    </location>
</feature>
<evidence type="ECO:0000256" key="7">
    <source>
        <dbReference type="ARBA" id="ARBA00023136"/>
    </source>
</evidence>
<keyword evidence="6 8" id="KW-1133">Transmembrane helix</keyword>
<feature type="transmembrane region" description="Helical" evidence="8">
    <location>
        <begin position="171"/>
        <end position="192"/>
    </location>
</feature>
<evidence type="ECO:0000256" key="8">
    <source>
        <dbReference type="RuleBase" id="RU368066"/>
    </source>
</evidence>
<dbReference type="GO" id="GO:0005886">
    <property type="term" value="C:plasma membrane"/>
    <property type="evidence" value="ECO:0007669"/>
    <property type="project" value="UniProtKB-SubCell"/>
</dbReference>
<evidence type="ECO:0000256" key="6">
    <source>
        <dbReference type="ARBA" id="ARBA00022989"/>
    </source>
</evidence>
<sequence length="543" mass="59167">MQANQYPQPAYGGGQQPYNASAPPPNYGQNYGNNADYYNGNNTEFNNNPNNNAAPPQNYGAPPQNYGAPPQPNADGKQDFSQAFQIAKPRFNDLWAGILLILTFLGFTAVSIYCITGYGRGQASTSRDTFGNNSRFGLTRNTIGLFGYTLVVAVVLSAIYFAVARMFTKQVIWISGILNILAALASAGYLFYARAWAAAVIALLIAIFTIICFISWIPRIPFSVLMFQTVVDVSKRYRSVYIVSALGGIVMALYGAWFAATLMAVYARFEPSNPGGRSGPNENRGYGAIAGLFVFVTFAGYWISEWLKNTIHVTISGVYGSWYFNPENPPKGAARGAARRALTYSFGSIAMGSLVIAILDFLRLLCSIARQNEGGSGNFAADCALCILGCILSLIQWAAEFINRYAFSYMALYGDAYIASAKQTWKLIKDRGIDALINECLINPVLSLGSTFVGVCSAFFAYLYLAYTNPAYNTNGGFTAVILLYAFLIGTQVCACVIVPLTSGIDTFFVAASWDPETLMRKHGDLYGRMVQVYPHVQQAIHA</sequence>
<feature type="transmembrane region" description="Helical" evidence="8">
    <location>
        <begin position="198"/>
        <end position="218"/>
    </location>
</feature>
<dbReference type="OrthoDB" id="44736at2759"/>
<feature type="transmembrane region" description="Helical" evidence="8">
    <location>
        <begin position="477"/>
        <end position="499"/>
    </location>
</feature>
<protein>
    <recommendedName>
        <fullName evidence="4 8">Protein PNS1</fullName>
    </recommendedName>
</protein>
<evidence type="ECO:0000256" key="5">
    <source>
        <dbReference type="ARBA" id="ARBA00022692"/>
    </source>
</evidence>
<dbReference type="AlphaFoldDB" id="A0A6J3LXK1"/>
<organism evidence="11">
    <name type="scientific">Dissoconium aciculare CBS 342.82</name>
    <dbReference type="NCBI Taxonomy" id="1314786"/>
    <lineage>
        <taxon>Eukaryota</taxon>
        <taxon>Fungi</taxon>
        <taxon>Dikarya</taxon>
        <taxon>Ascomycota</taxon>
        <taxon>Pezizomycotina</taxon>
        <taxon>Dothideomycetes</taxon>
        <taxon>Dothideomycetidae</taxon>
        <taxon>Mycosphaerellales</taxon>
        <taxon>Dissoconiaceae</taxon>
        <taxon>Dissoconium</taxon>
    </lineage>
</organism>
<evidence type="ECO:0000313" key="11">
    <source>
        <dbReference type="RefSeq" id="XP_033456398.1"/>
    </source>
</evidence>
<keyword evidence="5 8" id="KW-0812">Transmembrane</keyword>
<feature type="transmembrane region" description="Helical" evidence="8">
    <location>
        <begin position="145"/>
        <end position="164"/>
    </location>
</feature>
<dbReference type="InterPro" id="IPR007603">
    <property type="entry name" value="Choline_transptr-like"/>
</dbReference>
<gene>
    <name evidence="11" type="ORF">K489DRAFT_383590</name>
</gene>
<feature type="transmembrane region" description="Helical" evidence="8">
    <location>
        <begin position="239"/>
        <end position="266"/>
    </location>
</feature>
<evidence type="ECO:0000256" key="9">
    <source>
        <dbReference type="SAM" id="MobiDB-lite"/>
    </source>
</evidence>
<reference evidence="11" key="2">
    <citation type="submission" date="2020-04" db="EMBL/GenBank/DDBJ databases">
        <authorList>
            <consortium name="NCBI Genome Project"/>
        </authorList>
    </citation>
    <scope>NUCLEOTIDE SEQUENCE</scope>
    <source>
        <strain evidence="11">CBS 342.82</strain>
    </source>
</reference>